<dbReference type="InterPro" id="IPR052115">
    <property type="entry name" value="NEXT_complex_subunit_ZCCHC8"/>
</dbReference>
<dbReference type="PANTHER" id="PTHR13316">
    <property type="entry name" value="ZINC FINGER, CCHC DOMAIN CONTAINING 8"/>
    <property type="match status" value="1"/>
</dbReference>
<protein>
    <recommendedName>
        <fullName evidence="7">PSP proline-rich domain-containing protein</fullName>
    </recommendedName>
</protein>
<feature type="compositionally biased region" description="Acidic residues" evidence="6">
    <location>
        <begin position="379"/>
        <end position="388"/>
    </location>
</feature>
<evidence type="ECO:0000256" key="1">
    <source>
        <dbReference type="ARBA" id="ARBA00004123"/>
    </source>
</evidence>
<evidence type="ECO:0000256" key="5">
    <source>
        <dbReference type="ARBA" id="ARBA00023242"/>
    </source>
</evidence>
<reference evidence="8 9" key="1">
    <citation type="submission" date="2024-02" db="EMBL/GenBank/DDBJ databases">
        <title>A draft genome for the cacao thread blight pathogen Marasmius crinis-equi.</title>
        <authorList>
            <person name="Cohen S.P."/>
            <person name="Baruah I.K."/>
            <person name="Amoako-Attah I."/>
            <person name="Bukari Y."/>
            <person name="Meinhardt L.W."/>
            <person name="Bailey B.A."/>
        </authorList>
    </citation>
    <scope>NUCLEOTIDE SEQUENCE [LARGE SCALE GENOMIC DNA]</scope>
    <source>
        <strain evidence="8 9">GH-76</strain>
    </source>
</reference>
<sequence length="388" mass="42971">MGCDSGHTGIGGMGPEENRGDEISVAQTQTQSNELDSDLSHIPSEYLFFTDTSPGPNPIIDLYFSGIYIRNSESIIGEKPEPESEERDALTSHCFNCGHPEHVVSACPFRVDRELVALSRQYYDFFREIYDENRVGSSGFSGRLHSVEEWKHTRLSWLGQFVPGVIQGAELREALGMPEAGGSEFAEREAQARGQDEWLRNMALWGYPPGWTSRGKDTPWGEMRARVLDQCVEEDAETDIFHLYNENGASEAVPLPSNVDESVATDEETLTSDLSDSESSRGDGNGSLRRWAEYPNTHFLWSLLPTYTGYTLPPIGVKDAPSPPPPPPTENPPPLPPPPLHDPPPLPPDVPPPPLPPDHPSVPLTSRFQAPVEEHLDVECDMDMSDEE</sequence>
<gene>
    <name evidence="8" type="ORF">V5O48_011821</name>
</gene>
<feature type="region of interest" description="Disordered" evidence="6">
    <location>
        <begin position="250"/>
        <end position="288"/>
    </location>
</feature>
<evidence type="ECO:0000259" key="7">
    <source>
        <dbReference type="Pfam" id="PF04046"/>
    </source>
</evidence>
<organism evidence="8 9">
    <name type="scientific">Marasmius crinis-equi</name>
    <dbReference type="NCBI Taxonomy" id="585013"/>
    <lineage>
        <taxon>Eukaryota</taxon>
        <taxon>Fungi</taxon>
        <taxon>Dikarya</taxon>
        <taxon>Basidiomycota</taxon>
        <taxon>Agaricomycotina</taxon>
        <taxon>Agaricomycetes</taxon>
        <taxon>Agaricomycetidae</taxon>
        <taxon>Agaricales</taxon>
        <taxon>Marasmiineae</taxon>
        <taxon>Marasmiaceae</taxon>
        <taxon>Marasmius</taxon>
    </lineage>
</organism>
<evidence type="ECO:0000313" key="9">
    <source>
        <dbReference type="Proteomes" id="UP001465976"/>
    </source>
</evidence>
<evidence type="ECO:0000256" key="3">
    <source>
        <dbReference type="ARBA" id="ARBA00022771"/>
    </source>
</evidence>
<evidence type="ECO:0000256" key="2">
    <source>
        <dbReference type="ARBA" id="ARBA00022723"/>
    </source>
</evidence>
<keyword evidence="5" id="KW-0539">Nucleus</keyword>
<dbReference type="PANTHER" id="PTHR13316:SF0">
    <property type="entry name" value="ZINC FINGER CCHC DOMAIN-CONTAINING PROTEIN 8"/>
    <property type="match status" value="1"/>
</dbReference>
<keyword evidence="9" id="KW-1185">Reference proteome</keyword>
<evidence type="ECO:0000313" key="8">
    <source>
        <dbReference type="EMBL" id="KAL0570143.1"/>
    </source>
</evidence>
<comment type="subcellular location">
    <subcellularLocation>
        <location evidence="1">Nucleus</location>
    </subcellularLocation>
</comment>
<keyword evidence="2" id="KW-0479">Metal-binding</keyword>
<proteinExistence type="predicted"/>
<name>A0ABR3F4J1_9AGAR</name>
<keyword evidence="4" id="KW-0862">Zinc</keyword>
<accession>A0ABR3F4J1</accession>
<comment type="caution">
    <text evidence="8">The sequence shown here is derived from an EMBL/GenBank/DDBJ whole genome shotgun (WGS) entry which is preliminary data.</text>
</comment>
<dbReference type="EMBL" id="JBAHYK010000985">
    <property type="protein sequence ID" value="KAL0570143.1"/>
    <property type="molecule type" value="Genomic_DNA"/>
</dbReference>
<feature type="region of interest" description="Disordered" evidence="6">
    <location>
        <begin position="315"/>
        <end position="388"/>
    </location>
</feature>
<evidence type="ECO:0000256" key="4">
    <source>
        <dbReference type="ARBA" id="ARBA00022833"/>
    </source>
</evidence>
<dbReference type="InterPro" id="IPR006568">
    <property type="entry name" value="PSP_pro-rich"/>
</dbReference>
<keyword evidence="3" id="KW-0863">Zinc-finger</keyword>
<dbReference type="Proteomes" id="UP001465976">
    <property type="component" value="Unassembled WGS sequence"/>
</dbReference>
<feature type="compositionally biased region" description="Pro residues" evidence="6">
    <location>
        <begin position="321"/>
        <end position="360"/>
    </location>
</feature>
<dbReference type="Pfam" id="PF04046">
    <property type="entry name" value="PSP"/>
    <property type="match status" value="1"/>
</dbReference>
<evidence type="ECO:0000256" key="6">
    <source>
        <dbReference type="SAM" id="MobiDB-lite"/>
    </source>
</evidence>
<feature type="domain" description="PSP proline-rich" evidence="7">
    <location>
        <begin position="163"/>
        <end position="212"/>
    </location>
</feature>